<name>A0ABV4R4V7_9ACTN</name>
<dbReference type="SUPFAM" id="SSF47240">
    <property type="entry name" value="Ferritin-like"/>
    <property type="match status" value="1"/>
</dbReference>
<dbReference type="Proteomes" id="UP001569904">
    <property type="component" value="Unassembled WGS sequence"/>
</dbReference>
<feature type="region of interest" description="Disordered" evidence="1">
    <location>
        <begin position="1"/>
        <end position="20"/>
    </location>
</feature>
<dbReference type="EMBL" id="JAXCEH010000025">
    <property type="protein sequence ID" value="MFA1557946.1"/>
    <property type="molecule type" value="Genomic_DNA"/>
</dbReference>
<protein>
    <submittedName>
        <fullName evidence="2">Diiron oxygenase</fullName>
    </submittedName>
</protein>
<evidence type="ECO:0000256" key="1">
    <source>
        <dbReference type="SAM" id="MobiDB-lite"/>
    </source>
</evidence>
<reference evidence="2 3" key="1">
    <citation type="submission" date="2023-11" db="EMBL/GenBank/DDBJ databases">
        <title>Actinomadura monticuli sp. nov., isolated from volcanic ash.</title>
        <authorList>
            <person name="Lee S.D."/>
            <person name="Yang H."/>
            <person name="Kim I.S."/>
        </authorList>
    </citation>
    <scope>NUCLEOTIDE SEQUENCE [LARGE SCALE GENOMIC DNA]</scope>
    <source>
        <strain evidence="2 3">DSM 45346</strain>
    </source>
</reference>
<evidence type="ECO:0000313" key="3">
    <source>
        <dbReference type="Proteomes" id="UP001569904"/>
    </source>
</evidence>
<dbReference type="RefSeq" id="WP_371944787.1">
    <property type="nucleotide sequence ID" value="NZ_JAXCEH010000025.1"/>
</dbReference>
<dbReference type="InterPro" id="IPR012348">
    <property type="entry name" value="RNR-like"/>
</dbReference>
<comment type="caution">
    <text evidence="2">The sequence shown here is derived from an EMBL/GenBank/DDBJ whole genome shotgun (WGS) entry which is preliminary data.</text>
</comment>
<organism evidence="2 3">
    <name type="scientific">Actinomadura chokoriensis</name>
    <dbReference type="NCBI Taxonomy" id="454156"/>
    <lineage>
        <taxon>Bacteria</taxon>
        <taxon>Bacillati</taxon>
        <taxon>Actinomycetota</taxon>
        <taxon>Actinomycetes</taxon>
        <taxon>Streptosporangiales</taxon>
        <taxon>Thermomonosporaceae</taxon>
        <taxon>Actinomadura</taxon>
    </lineage>
</organism>
<dbReference type="InterPro" id="IPR025859">
    <property type="entry name" value="AurF/CmlI"/>
</dbReference>
<dbReference type="Pfam" id="PF11583">
    <property type="entry name" value="AurF"/>
    <property type="match status" value="1"/>
</dbReference>
<dbReference type="InterPro" id="IPR009078">
    <property type="entry name" value="Ferritin-like_SF"/>
</dbReference>
<accession>A0ABV4R4V7</accession>
<evidence type="ECO:0000313" key="2">
    <source>
        <dbReference type="EMBL" id="MFA1557946.1"/>
    </source>
</evidence>
<gene>
    <name evidence="2" type="ORF">SM436_30040</name>
</gene>
<proteinExistence type="predicted"/>
<sequence>MPPEVLASEVPASEVPASDGRPRNWTAVVRCEDGDHTLALTHREVVAERLLRTSRKHSFDPDVDVDWAAPQDPDMFYAPPRLVSIYETPLWDGLTHRQRVELTKREMCSIASFGIWSELLLMQALVMHAYRHRYDTDHVAYALTEIADECRHSKMFARMVRECGLRTHRPRALEFHFAKLFGAVYDPLPKFAGTLVVEELTDAFQRLTFPDEDVQPMIRQVTRIHVIEEARHIKYAREELKRLVAEIPAVRRRAVAYGMAQATRVMAGQVIHPSCYTAVGLDPKLARRVAARSPHRRATLAWAFRKCTAFFDEVGLLDGRARDVWIRAGLLER</sequence>
<dbReference type="Gene3D" id="1.10.620.20">
    <property type="entry name" value="Ribonucleotide Reductase, subunit A"/>
    <property type="match status" value="1"/>
</dbReference>
<keyword evidence="3" id="KW-1185">Reference proteome</keyword>